<name>A0A2M9YIQ4_9LEPT</name>
<keyword evidence="1" id="KW-1133">Transmembrane helix</keyword>
<organism evidence="2 5">
    <name type="scientific">Leptospira adleri</name>
    <dbReference type="NCBI Taxonomy" id="2023186"/>
    <lineage>
        <taxon>Bacteria</taxon>
        <taxon>Pseudomonadati</taxon>
        <taxon>Spirochaetota</taxon>
        <taxon>Spirochaetia</taxon>
        <taxon>Leptospirales</taxon>
        <taxon>Leptospiraceae</taxon>
        <taxon>Leptospira</taxon>
    </lineage>
</organism>
<proteinExistence type="predicted"/>
<dbReference type="Proteomes" id="UP000232149">
    <property type="component" value="Unassembled WGS sequence"/>
</dbReference>
<evidence type="ECO:0000313" key="5">
    <source>
        <dbReference type="Proteomes" id="UP000232188"/>
    </source>
</evidence>
<comment type="caution">
    <text evidence="2">The sequence shown here is derived from an EMBL/GenBank/DDBJ whole genome shotgun (WGS) entry which is preliminary data.</text>
</comment>
<reference evidence="4 5" key="1">
    <citation type="submission" date="2017-07" db="EMBL/GenBank/DDBJ databases">
        <title>Leptospira spp. isolated from tropical soils.</title>
        <authorList>
            <person name="Thibeaux R."/>
            <person name="Iraola G."/>
            <person name="Ferres I."/>
            <person name="Bierque E."/>
            <person name="Girault D."/>
            <person name="Soupe-Gilbert M.-E."/>
            <person name="Picardeau M."/>
            <person name="Goarant C."/>
        </authorList>
    </citation>
    <scope>NUCLEOTIDE SEQUENCE [LARGE SCALE GENOMIC DNA]</scope>
    <source>
        <strain evidence="2 5">FH2-B-C1</strain>
        <strain evidence="3 4">FH2-B-D1</strain>
    </source>
</reference>
<protein>
    <submittedName>
        <fullName evidence="2">Uncharacterized protein</fullName>
    </submittedName>
</protein>
<dbReference type="Proteomes" id="UP000232188">
    <property type="component" value="Unassembled WGS sequence"/>
</dbReference>
<evidence type="ECO:0000256" key="1">
    <source>
        <dbReference type="SAM" id="Phobius"/>
    </source>
</evidence>
<dbReference type="RefSeq" id="WP_100787626.1">
    <property type="nucleotide sequence ID" value="NZ_NPDU01000062.1"/>
</dbReference>
<keyword evidence="1" id="KW-0472">Membrane</keyword>
<evidence type="ECO:0000313" key="2">
    <source>
        <dbReference type="EMBL" id="PJZ51376.1"/>
    </source>
</evidence>
<feature type="transmembrane region" description="Helical" evidence="1">
    <location>
        <begin position="123"/>
        <end position="142"/>
    </location>
</feature>
<sequence length="143" mass="16421">MNPRSEKENRFSKKPEAVSRAYSKVKLYCIASGIKDSVELHEKLGEFLRLLEAHSQSLENKEETFFELEAMRIFLDSGILKSKKNKSLQLPEIEPSRMIPNPVDFGPLGVLAEPKERLEPIPLILSVLFWGIVYTFLLYGLLR</sequence>
<dbReference type="EMBL" id="NPDU01000062">
    <property type="protein sequence ID" value="PJZ60438.1"/>
    <property type="molecule type" value="Genomic_DNA"/>
</dbReference>
<gene>
    <name evidence="3" type="ORF">CH376_18470</name>
    <name evidence="2" type="ORF">CH380_20465</name>
</gene>
<evidence type="ECO:0000313" key="3">
    <source>
        <dbReference type="EMBL" id="PJZ60438.1"/>
    </source>
</evidence>
<evidence type="ECO:0000313" key="4">
    <source>
        <dbReference type="Proteomes" id="UP000232149"/>
    </source>
</evidence>
<dbReference type="EMBL" id="NPDV01000026">
    <property type="protein sequence ID" value="PJZ51376.1"/>
    <property type="molecule type" value="Genomic_DNA"/>
</dbReference>
<keyword evidence="4" id="KW-1185">Reference proteome</keyword>
<dbReference type="AlphaFoldDB" id="A0A2M9YIQ4"/>
<accession>A0A2M9YIQ4</accession>
<keyword evidence="1" id="KW-0812">Transmembrane</keyword>